<evidence type="ECO:0000256" key="9">
    <source>
        <dbReference type="ARBA" id="ARBA00025948"/>
    </source>
</evidence>
<comment type="similarity">
    <text evidence="3">Belongs to the MnmG family.</text>
</comment>
<evidence type="ECO:0000256" key="7">
    <source>
        <dbReference type="ARBA" id="ARBA00022827"/>
    </source>
</evidence>
<comment type="cofactor">
    <cofactor evidence="1">
        <name>FAD</name>
        <dbReference type="ChEBI" id="CHEBI:57692"/>
    </cofactor>
</comment>
<evidence type="ECO:0000256" key="3">
    <source>
        <dbReference type="ARBA" id="ARBA00007653"/>
    </source>
</evidence>
<keyword evidence="5" id="KW-0285">Flavoprotein</keyword>
<reference evidence="12" key="1">
    <citation type="journal article" date="2010" name="ISME J.">
        <title>Metagenome of the Mediterranean deep chlorophyll maximum studied by direct and fosmid library 454 pyrosequencing.</title>
        <authorList>
            <person name="Ghai R."/>
            <person name="Martin-Cuadrado A.B."/>
            <person name="Molto A.G."/>
            <person name="Heredia I.G."/>
            <person name="Cabrera R."/>
            <person name="Martin J."/>
            <person name="Verdu M."/>
            <person name="Deschamps P."/>
            <person name="Moreira D."/>
            <person name="Lopez-Garcia P."/>
            <person name="Mira A."/>
            <person name="Rodriguez-Valera F."/>
        </authorList>
    </citation>
    <scope>NUCLEOTIDE SEQUENCE</scope>
</reference>
<dbReference type="AlphaFoldDB" id="D6PCW5"/>
<dbReference type="FunFam" id="3.50.50.60:FF:000002">
    <property type="entry name" value="tRNA uridine 5-carboxymethylaminomethyl modification enzyme MnmG"/>
    <property type="match status" value="1"/>
</dbReference>
<dbReference type="Pfam" id="PF01134">
    <property type="entry name" value="GIDA"/>
    <property type="match status" value="1"/>
</dbReference>
<evidence type="ECO:0000256" key="5">
    <source>
        <dbReference type="ARBA" id="ARBA00022630"/>
    </source>
</evidence>
<protein>
    <recommendedName>
        <fullName evidence="4">tRNA uridine 5-carboxymethylaminomethyl modification enzyme MnmG</fullName>
    </recommendedName>
    <alternativeName>
        <fullName evidence="10">Glucose-inhibited division protein A</fullName>
    </alternativeName>
</protein>
<dbReference type="GO" id="GO:0005829">
    <property type="term" value="C:cytosol"/>
    <property type="evidence" value="ECO:0007669"/>
    <property type="project" value="TreeGrafter"/>
</dbReference>
<proteinExistence type="inferred from homology"/>
<dbReference type="Gene3D" id="3.50.50.60">
    <property type="entry name" value="FAD/NAD(P)-binding domain"/>
    <property type="match status" value="1"/>
</dbReference>
<dbReference type="GO" id="GO:0050660">
    <property type="term" value="F:flavin adenine dinucleotide binding"/>
    <property type="evidence" value="ECO:0007669"/>
    <property type="project" value="InterPro"/>
</dbReference>
<sequence>MPKDCQEKFVRSIEGFESAKITQYGYAVEYDFFDPRELHETLETRKIKNLYFAGQINGTTGYEEAAAQGLVAGANAALSFLGKDPWTPGREESYLGVLIDDLVTLGTKEPYRMFTSRSEHRLILREDNADQRITEKAYKVGLVSESRYKIFSEKKNKIIKEKDKLAKLFLRPEDEKIYSSLKIKEPKSATSFLDLLKRPDLDFQDLAKAFSIETPDNDIVFDIETNQRYSGYIKRQMDEIEKMKKNRNAHIPSNFDYSNVKGLSAEITQKLSKVEPRTLAQAWRIPGITPAAISALMVYLKRNETETADKNARGSTRES</sequence>
<dbReference type="GO" id="GO:0030488">
    <property type="term" value="P:tRNA methylation"/>
    <property type="evidence" value="ECO:0007669"/>
    <property type="project" value="TreeGrafter"/>
</dbReference>
<evidence type="ECO:0000256" key="10">
    <source>
        <dbReference type="ARBA" id="ARBA00031800"/>
    </source>
</evidence>
<evidence type="ECO:0000256" key="2">
    <source>
        <dbReference type="ARBA" id="ARBA00003717"/>
    </source>
</evidence>
<comment type="subunit">
    <text evidence="9">Homodimer. Heterotetramer of two MnmE and two MnmG subunits.</text>
</comment>
<dbReference type="SMART" id="SM01228">
    <property type="entry name" value="GIDA_assoc_3"/>
    <property type="match status" value="1"/>
</dbReference>
<dbReference type="PANTHER" id="PTHR11806:SF0">
    <property type="entry name" value="PROTEIN MTO1 HOMOLOG, MITOCHONDRIAL"/>
    <property type="match status" value="1"/>
</dbReference>
<dbReference type="PROSITE" id="PS01281">
    <property type="entry name" value="GIDA_2"/>
    <property type="match status" value="1"/>
</dbReference>
<dbReference type="FunFam" id="1.10.150.570:FF:000001">
    <property type="entry name" value="tRNA uridine 5-carboxymethylaminomethyl modification enzyme MnmG"/>
    <property type="match status" value="1"/>
</dbReference>
<feature type="domain" description="tRNA uridine 5-carboxymethylaminomethyl modification enzyme C-terminal subdomain" evidence="11">
    <location>
        <begin position="227"/>
        <end position="298"/>
    </location>
</feature>
<accession>D6PCW5</accession>
<dbReference type="PANTHER" id="PTHR11806">
    <property type="entry name" value="GLUCOSE INHIBITED DIVISION PROTEIN A"/>
    <property type="match status" value="1"/>
</dbReference>
<organism evidence="12">
    <name type="scientific">uncultured marine bacterium MedDCM-OCT-S04-C293</name>
    <dbReference type="NCBI Taxonomy" id="743054"/>
    <lineage>
        <taxon>Bacteria</taxon>
        <taxon>environmental samples</taxon>
    </lineage>
</organism>
<dbReference type="InterPro" id="IPR020595">
    <property type="entry name" value="MnmG-rel_CS"/>
</dbReference>
<evidence type="ECO:0000313" key="12">
    <source>
        <dbReference type="EMBL" id="ADD93566.1"/>
    </source>
</evidence>
<dbReference type="InterPro" id="IPR002218">
    <property type="entry name" value="MnmG-rel"/>
</dbReference>
<dbReference type="InterPro" id="IPR044920">
    <property type="entry name" value="MnmG_C_subdom_sf"/>
</dbReference>
<evidence type="ECO:0000256" key="1">
    <source>
        <dbReference type="ARBA" id="ARBA00001974"/>
    </source>
</evidence>
<evidence type="ECO:0000256" key="6">
    <source>
        <dbReference type="ARBA" id="ARBA00022694"/>
    </source>
</evidence>
<dbReference type="InterPro" id="IPR026904">
    <property type="entry name" value="MnmG_C"/>
</dbReference>
<dbReference type="InterPro" id="IPR036188">
    <property type="entry name" value="FAD/NAD-bd_sf"/>
</dbReference>
<evidence type="ECO:0000256" key="8">
    <source>
        <dbReference type="ARBA" id="ARBA00023027"/>
    </source>
</evidence>
<evidence type="ECO:0000259" key="11">
    <source>
        <dbReference type="SMART" id="SM01228"/>
    </source>
</evidence>
<name>D6PCW5_9BACT</name>
<dbReference type="GO" id="GO:0002098">
    <property type="term" value="P:tRNA wobble uridine modification"/>
    <property type="evidence" value="ECO:0007669"/>
    <property type="project" value="TreeGrafter"/>
</dbReference>
<dbReference type="Pfam" id="PF21680">
    <property type="entry name" value="GIDA_C_1st"/>
    <property type="match status" value="1"/>
</dbReference>
<dbReference type="InterPro" id="IPR047001">
    <property type="entry name" value="MnmG_C_subdom"/>
</dbReference>
<keyword evidence="6" id="KW-0819">tRNA processing</keyword>
<dbReference type="EMBL" id="GU942987">
    <property type="protein sequence ID" value="ADD93566.1"/>
    <property type="molecule type" value="Genomic_DNA"/>
</dbReference>
<comment type="function">
    <text evidence="2">NAD-binding protein involved in the addition of a carboxymethylaminomethyl (cmnm) group at the wobble position (U34) of certain tRNAs, forming tRNA-cmnm(5)s(2)U34.</text>
</comment>
<dbReference type="Gene3D" id="1.10.10.1800">
    <property type="entry name" value="tRNA uridine 5-carboxymethylaminomethyl modification enzyme MnmG/GidA"/>
    <property type="match status" value="1"/>
</dbReference>
<dbReference type="InterPro" id="IPR040131">
    <property type="entry name" value="MnmG_N"/>
</dbReference>
<dbReference type="SUPFAM" id="SSF51905">
    <property type="entry name" value="FAD/NAD(P)-binding domain"/>
    <property type="match status" value="1"/>
</dbReference>
<dbReference type="Pfam" id="PF13932">
    <property type="entry name" value="SAM_GIDA_C"/>
    <property type="match status" value="1"/>
</dbReference>
<keyword evidence="8" id="KW-0520">NAD</keyword>
<dbReference type="InterPro" id="IPR049312">
    <property type="entry name" value="GIDA_C_N"/>
</dbReference>
<evidence type="ECO:0000256" key="4">
    <source>
        <dbReference type="ARBA" id="ARBA00020461"/>
    </source>
</evidence>
<dbReference type="Gene3D" id="1.10.150.570">
    <property type="entry name" value="GidA associated domain, C-terminal subdomain"/>
    <property type="match status" value="1"/>
</dbReference>
<keyword evidence="7" id="KW-0274">FAD</keyword>